<dbReference type="GO" id="GO:0070483">
    <property type="term" value="P:detection of hypoxia"/>
    <property type="evidence" value="ECO:0007669"/>
    <property type="project" value="UniProtKB-ARBA"/>
</dbReference>
<keyword evidence="12" id="KW-1185">Reference proteome</keyword>
<proteinExistence type="inferred from homology"/>
<dbReference type="SUPFAM" id="SSF51182">
    <property type="entry name" value="RmlC-like cupins"/>
    <property type="match status" value="1"/>
</dbReference>
<evidence type="ECO:0000256" key="3">
    <source>
        <dbReference type="ARBA" id="ARBA00013133"/>
    </source>
</evidence>
<feature type="domain" description="Disease resistance protein At4g27190-like leucine-rich repeats" evidence="9">
    <location>
        <begin position="409"/>
        <end position="505"/>
    </location>
</feature>
<dbReference type="OrthoDB" id="1938824at2759"/>
<dbReference type="Gene3D" id="3.80.10.10">
    <property type="entry name" value="Ribonuclease Inhibitor"/>
    <property type="match status" value="2"/>
</dbReference>
<comment type="caution">
    <text evidence="11">The sequence shown here is derived from an EMBL/GenBank/DDBJ whole genome shotgun (WGS) entry which is preliminary data.</text>
</comment>
<protein>
    <recommendedName>
        <fullName evidence="3">cysteine dioxygenase</fullName>
        <ecNumber evidence="3">1.13.11.20</ecNumber>
    </recommendedName>
</protein>
<dbReference type="Proteomes" id="UP000215914">
    <property type="component" value="Unassembled WGS sequence"/>
</dbReference>
<accession>A0A9K3E9V0</accession>
<dbReference type="EMBL" id="MNCJ02000329">
    <property type="protein sequence ID" value="KAF5769890.1"/>
    <property type="molecule type" value="Genomic_DNA"/>
</dbReference>
<dbReference type="InterPro" id="IPR014710">
    <property type="entry name" value="RmlC-like_jellyroll"/>
</dbReference>
<evidence type="ECO:0000256" key="7">
    <source>
        <dbReference type="ARBA" id="ARBA00023004"/>
    </source>
</evidence>
<dbReference type="InterPro" id="IPR032675">
    <property type="entry name" value="LRR_dom_sf"/>
</dbReference>
<evidence type="ECO:0000256" key="8">
    <source>
        <dbReference type="ARBA" id="ARBA00024284"/>
    </source>
</evidence>
<feature type="domain" description="Disease resistance R13L4/SHOC-2-like LRR" evidence="10">
    <location>
        <begin position="161"/>
        <end position="338"/>
    </location>
</feature>
<dbReference type="GO" id="GO:0046872">
    <property type="term" value="F:metal ion binding"/>
    <property type="evidence" value="ECO:0007669"/>
    <property type="project" value="UniProtKB-KW"/>
</dbReference>
<gene>
    <name evidence="11" type="ORF">HanXRQr2_Chr14g0653391</name>
</gene>
<evidence type="ECO:0000259" key="9">
    <source>
        <dbReference type="Pfam" id="PF23247"/>
    </source>
</evidence>
<sequence>MAGGVNWSVDEIRLKDYDPSTGSSTLIQGSSSYGSQLTQSAAYSQFREPYDITEFNRTGSWSYTQGIEEIGGSPNSDFGGSTNSDFGGSPNLEIDQILRSLEEELLGSGTVRGVDWSEDEIRLKDYDLSQMPDIPICPFLVKLFLQVPHLTVIPPTFFEHMPVLQVLDISNTNIVSLPTSISSLSLLQEFILRDCSALIELPTQIGMLLNLKLFDIQGTQLMFLPKEMGKLKNLEILRVSLSEYAKDYVKSSVNETVIPRKMISELKKLKELCVIISVGPEPEWWEEEVKYIQSELCDLENLETLRWYLPTTEVLQQFLLLERNRVPMYANLSNLMLTIGQHAQLTSCLPHGLEEKFEEFKNCLKWINAEGSMDAISKIMASAEALFLSRHWTIRKLSTFNVTKLKYCLLAECNEMETVVEVDGLSEDVETRIKNGEKVGFELLQYLSIHYMNKLQSIWKGPIGKDSLSKLRILSLHTCPKLTSIFTLTIAQNLSCLAELTVEDCPKVTSLISNESHNIKLGLVLPTLEKIFLLDLPVLVNIFVGRIMLENLRTMLIYSCPRFRDLSNMELPRIKKIEGEDEWWKALDCDKSPWKNIFVQLKKRRALIEQLSEATNSLQHFHDILSHGERKKGRTKHKVAAVQKLYDACRDVFANCGPGVVPDAQGIERLKDILNGMTEHDVGVRPNMPFFKVKETEGFPKITYLHLSECDKFSIGIFLLPPTGVLPLHNHPQMTVFSKLLFGTMHIKAYDWVDNIASSSAPKSDSSECEETAEEKTVSVRLAKLKVNSDFTAPCNTSILYPTDGGNMHCFTAITSCAVLDVLGPPYCDAEGRHCQYYRTHPFTSFSAGDNKQLPGDDEKAKELDYAWLEEIDKPAGLSVVGAPYNGPRIVEK</sequence>
<reference evidence="11" key="1">
    <citation type="journal article" date="2017" name="Nature">
        <title>The sunflower genome provides insights into oil metabolism, flowering and Asterid evolution.</title>
        <authorList>
            <person name="Badouin H."/>
            <person name="Gouzy J."/>
            <person name="Grassa C.J."/>
            <person name="Murat F."/>
            <person name="Staton S.E."/>
            <person name="Cottret L."/>
            <person name="Lelandais-Briere C."/>
            <person name="Owens G.L."/>
            <person name="Carrere S."/>
            <person name="Mayjonade B."/>
            <person name="Legrand L."/>
            <person name="Gill N."/>
            <person name="Kane N.C."/>
            <person name="Bowers J.E."/>
            <person name="Hubner S."/>
            <person name="Bellec A."/>
            <person name="Berard A."/>
            <person name="Berges H."/>
            <person name="Blanchet N."/>
            <person name="Boniface M.C."/>
            <person name="Brunel D."/>
            <person name="Catrice O."/>
            <person name="Chaidir N."/>
            <person name="Claudel C."/>
            <person name="Donnadieu C."/>
            <person name="Faraut T."/>
            <person name="Fievet G."/>
            <person name="Helmstetter N."/>
            <person name="King M."/>
            <person name="Knapp S.J."/>
            <person name="Lai Z."/>
            <person name="Le Paslier M.C."/>
            <person name="Lippi Y."/>
            <person name="Lorenzon L."/>
            <person name="Mandel J.R."/>
            <person name="Marage G."/>
            <person name="Marchand G."/>
            <person name="Marquand E."/>
            <person name="Bret-Mestries E."/>
            <person name="Morien E."/>
            <person name="Nambeesan S."/>
            <person name="Nguyen T."/>
            <person name="Pegot-Espagnet P."/>
            <person name="Pouilly N."/>
            <person name="Raftis F."/>
            <person name="Sallet E."/>
            <person name="Schiex T."/>
            <person name="Thomas J."/>
            <person name="Vandecasteele C."/>
            <person name="Vares D."/>
            <person name="Vear F."/>
            <person name="Vautrin S."/>
            <person name="Crespi M."/>
            <person name="Mangin B."/>
            <person name="Burke J.M."/>
            <person name="Salse J."/>
            <person name="Munos S."/>
            <person name="Vincourt P."/>
            <person name="Rieseberg L.H."/>
            <person name="Langlade N.B."/>
        </authorList>
    </citation>
    <scope>NUCLEOTIDE SEQUENCE</scope>
    <source>
        <tissue evidence="11">Leaves</tissue>
    </source>
</reference>
<evidence type="ECO:0000259" key="10">
    <source>
        <dbReference type="Pfam" id="PF23598"/>
    </source>
</evidence>
<dbReference type="InterPro" id="IPR055414">
    <property type="entry name" value="LRR_R13L4/SHOC2-like"/>
</dbReference>
<dbReference type="PANTHER" id="PTHR22966:SF1">
    <property type="entry name" value="PLANT CYSTEINE OXIDASE 1"/>
    <property type="match status" value="1"/>
</dbReference>
<comment type="similarity">
    <text evidence="2">Belongs to the cysteine dioxygenase family.</text>
</comment>
<dbReference type="PANTHER" id="PTHR22966">
    <property type="entry name" value="2-AMINOETHANETHIOL DIOXYGENASE"/>
    <property type="match status" value="1"/>
</dbReference>
<reference evidence="11" key="2">
    <citation type="submission" date="2020-06" db="EMBL/GenBank/DDBJ databases">
        <title>Helianthus annuus Genome sequencing and assembly Release 2.</title>
        <authorList>
            <person name="Gouzy J."/>
            <person name="Langlade N."/>
            <person name="Munos S."/>
        </authorList>
    </citation>
    <scope>NUCLEOTIDE SEQUENCE</scope>
    <source>
        <tissue evidence="11">Leaves</tissue>
    </source>
</reference>
<dbReference type="InterPro" id="IPR012864">
    <property type="entry name" value="PCO/ADO"/>
</dbReference>
<dbReference type="GO" id="GO:0017172">
    <property type="term" value="F:cysteine dioxygenase activity"/>
    <property type="evidence" value="ECO:0007669"/>
    <property type="project" value="UniProtKB-EC"/>
</dbReference>
<evidence type="ECO:0000256" key="5">
    <source>
        <dbReference type="ARBA" id="ARBA00022737"/>
    </source>
</evidence>
<dbReference type="EC" id="1.13.11.20" evidence="3"/>
<keyword evidence="7" id="KW-0408">Iron</keyword>
<dbReference type="Gramene" id="mRNA:HanXRQr2_Chr14g0653391">
    <property type="protein sequence ID" value="mRNA:HanXRQr2_Chr14g0653391"/>
    <property type="gene ID" value="HanXRQr2_Chr14g0653391"/>
</dbReference>
<evidence type="ECO:0000313" key="12">
    <source>
        <dbReference type="Proteomes" id="UP000215914"/>
    </source>
</evidence>
<dbReference type="SUPFAM" id="SSF52058">
    <property type="entry name" value="L domain-like"/>
    <property type="match status" value="1"/>
</dbReference>
<name>A0A9K3E9V0_HELAN</name>
<evidence type="ECO:0000256" key="6">
    <source>
        <dbReference type="ARBA" id="ARBA00023002"/>
    </source>
</evidence>
<evidence type="ECO:0000313" key="11">
    <source>
        <dbReference type="EMBL" id="KAF5769890.1"/>
    </source>
</evidence>
<keyword evidence="11" id="KW-0223">Dioxygenase</keyword>
<dbReference type="InterPro" id="IPR057135">
    <property type="entry name" value="At4g27190-like_LRR"/>
</dbReference>
<evidence type="ECO:0000256" key="4">
    <source>
        <dbReference type="ARBA" id="ARBA00022723"/>
    </source>
</evidence>
<comment type="catalytic activity">
    <reaction evidence="8">
        <text>L-cysteine + O2 = 3-sulfino-L-alanine + H(+)</text>
        <dbReference type="Rhea" id="RHEA:20441"/>
        <dbReference type="ChEBI" id="CHEBI:15378"/>
        <dbReference type="ChEBI" id="CHEBI:15379"/>
        <dbReference type="ChEBI" id="CHEBI:35235"/>
        <dbReference type="ChEBI" id="CHEBI:61085"/>
        <dbReference type="EC" id="1.13.11.20"/>
    </reaction>
    <physiologicalReaction direction="left-to-right" evidence="8">
        <dbReference type="Rhea" id="RHEA:20442"/>
    </physiologicalReaction>
</comment>
<dbReference type="Pfam" id="PF23598">
    <property type="entry name" value="LRR_14"/>
    <property type="match status" value="1"/>
</dbReference>
<organism evidence="11 12">
    <name type="scientific">Helianthus annuus</name>
    <name type="common">Common sunflower</name>
    <dbReference type="NCBI Taxonomy" id="4232"/>
    <lineage>
        <taxon>Eukaryota</taxon>
        <taxon>Viridiplantae</taxon>
        <taxon>Streptophyta</taxon>
        <taxon>Embryophyta</taxon>
        <taxon>Tracheophyta</taxon>
        <taxon>Spermatophyta</taxon>
        <taxon>Magnoliopsida</taxon>
        <taxon>eudicotyledons</taxon>
        <taxon>Gunneridae</taxon>
        <taxon>Pentapetalae</taxon>
        <taxon>asterids</taxon>
        <taxon>campanulids</taxon>
        <taxon>Asterales</taxon>
        <taxon>Asteraceae</taxon>
        <taxon>Asteroideae</taxon>
        <taxon>Heliantheae alliance</taxon>
        <taxon>Heliantheae</taxon>
        <taxon>Helianthus</taxon>
    </lineage>
</organism>
<dbReference type="Pfam" id="PF07847">
    <property type="entry name" value="PCO_ADO"/>
    <property type="match status" value="1"/>
</dbReference>
<dbReference type="AlphaFoldDB" id="A0A9K3E9V0"/>
<evidence type="ECO:0000256" key="1">
    <source>
        <dbReference type="ARBA" id="ARBA00001954"/>
    </source>
</evidence>
<keyword evidence="5" id="KW-0677">Repeat</keyword>
<evidence type="ECO:0000256" key="2">
    <source>
        <dbReference type="ARBA" id="ARBA00006622"/>
    </source>
</evidence>
<keyword evidence="4" id="KW-0479">Metal-binding</keyword>
<dbReference type="InterPro" id="IPR011051">
    <property type="entry name" value="RmlC_Cupin_sf"/>
</dbReference>
<dbReference type="CDD" id="cd20289">
    <property type="entry name" value="cupin_ADO"/>
    <property type="match status" value="1"/>
</dbReference>
<comment type="cofactor">
    <cofactor evidence="1">
        <name>Fe(2+)</name>
        <dbReference type="ChEBI" id="CHEBI:29033"/>
    </cofactor>
</comment>
<dbReference type="Gene3D" id="2.60.120.10">
    <property type="entry name" value="Jelly Rolls"/>
    <property type="match status" value="1"/>
</dbReference>
<keyword evidence="6 11" id="KW-0560">Oxidoreductase</keyword>
<dbReference type="Pfam" id="PF23247">
    <property type="entry name" value="LRR_RPS2"/>
    <property type="match status" value="1"/>
</dbReference>